<feature type="region of interest" description="Disordered" evidence="6">
    <location>
        <begin position="50"/>
        <end position="99"/>
    </location>
</feature>
<keyword evidence="2" id="KW-0808">Transferase</keyword>
<dbReference type="Pfam" id="PF00179">
    <property type="entry name" value="UQ_con"/>
    <property type="match status" value="1"/>
</dbReference>
<dbReference type="GO" id="GO:0140647">
    <property type="term" value="P:P450-containing electron transport chain"/>
    <property type="evidence" value="ECO:0007669"/>
    <property type="project" value="InterPro"/>
</dbReference>
<dbReference type="PANTHER" id="PTHR24068">
    <property type="entry name" value="UBIQUITIN-CONJUGATING ENZYME E2"/>
    <property type="match status" value="1"/>
</dbReference>
<dbReference type="InterPro" id="IPR016135">
    <property type="entry name" value="UBQ-conjugating_enzyme/RWD"/>
</dbReference>
<feature type="compositionally biased region" description="Low complexity" evidence="6">
    <location>
        <begin position="78"/>
        <end position="99"/>
    </location>
</feature>
<dbReference type="CDD" id="cd23826">
    <property type="entry name" value="UEV_Morgue-like"/>
    <property type="match status" value="1"/>
</dbReference>
<dbReference type="CDD" id="cd09917">
    <property type="entry name" value="F-box_SF"/>
    <property type="match status" value="1"/>
</dbReference>
<dbReference type="GO" id="GO:0051537">
    <property type="term" value="F:2 iron, 2 sulfur cluster binding"/>
    <property type="evidence" value="ECO:0007669"/>
    <property type="project" value="InterPro"/>
</dbReference>
<gene>
    <name evidence="9" type="ORF">SK128_024404</name>
</gene>
<keyword evidence="3" id="KW-0547">Nucleotide-binding</keyword>
<feature type="domain" description="F-box" evidence="8">
    <location>
        <begin position="205"/>
        <end position="254"/>
    </location>
</feature>
<dbReference type="PROSITE" id="PS00814">
    <property type="entry name" value="ADX"/>
    <property type="match status" value="1"/>
</dbReference>
<dbReference type="Gene3D" id="1.20.1280.50">
    <property type="match status" value="1"/>
</dbReference>
<dbReference type="EC" id="2.3.2.23" evidence="1"/>
<evidence type="ECO:0000313" key="9">
    <source>
        <dbReference type="EMBL" id="KAK7070003.1"/>
    </source>
</evidence>
<reference evidence="9 10" key="1">
    <citation type="submission" date="2023-11" db="EMBL/GenBank/DDBJ databases">
        <title>Halocaridina rubra genome assembly.</title>
        <authorList>
            <person name="Smith C."/>
        </authorList>
    </citation>
    <scope>NUCLEOTIDE SEQUENCE [LARGE SCALE GENOMIC DNA]</scope>
    <source>
        <strain evidence="9">EP-1</strain>
        <tissue evidence="9">Whole</tissue>
    </source>
</reference>
<keyword evidence="4" id="KW-0833">Ubl conjugation pathway</keyword>
<accession>A0AAN8WWF7</accession>
<dbReference type="AlphaFoldDB" id="A0AAN8WWF7"/>
<evidence type="ECO:0000259" key="8">
    <source>
        <dbReference type="PROSITE" id="PS50181"/>
    </source>
</evidence>
<dbReference type="SMART" id="SM00212">
    <property type="entry name" value="UBCc"/>
    <property type="match status" value="1"/>
</dbReference>
<evidence type="ECO:0000313" key="10">
    <source>
        <dbReference type="Proteomes" id="UP001381693"/>
    </source>
</evidence>
<dbReference type="InterPro" id="IPR001810">
    <property type="entry name" value="F-box_dom"/>
</dbReference>
<evidence type="ECO:0000256" key="5">
    <source>
        <dbReference type="ARBA" id="ARBA00022840"/>
    </source>
</evidence>
<name>A0AAN8WWF7_HALRR</name>
<keyword evidence="10" id="KW-1185">Reference proteome</keyword>
<comment type="caution">
    <text evidence="9">The sequence shown here is derived from an EMBL/GenBank/DDBJ whole genome shotgun (WGS) entry which is preliminary data.</text>
</comment>
<dbReference type="SUPFAM" id="SSF54495">
    <property type="entry name" value="UBC-like"/>
    <property type="match status" value="1"/>
</dbReference>
<dbReference type="PROSITE" id="PS50181">
    <property type="entry name" value="FBOX"/>
    <property type="match status" value="1"/>
</dbReference>
<evidence type="ECO:0000256" key="2">
    <source>
        <dbReference type="ARBA" id="ARBA00022679"/>
    </source>
</evidence>
<dbReference type="InterPro" id="IPR036047">
    <property type="entry name" value="F-box-like_dom_sf"/>
</dbReference>
<evidence type="ECO:0000256" key="6">
    <source>
        <dbReference type="SAM" id="MobiDB-lite"/>
    </source>
</evidence>
<dbReference type="EMBL" id="JAXCGZ010015612">
    <property type="protein sequence ID" value="KAK7070003.1"/>
    <property type="molecule type" value="Genomic_DNA"/>
</dbReference>
<evidence type="ECO:0000256" key="1">
    <source>
        <dbReference type="ARBA" id="ARBA00012486"/>
    </source>
</evidence>
<dbReference type="Gene3D" id="3.10.110.10">
    <property type="entry name" value="Ubiquitin Conjugating Enzyme"/>
    <property type="match status" value="1"/>
</dbReference>
<evidence type="ECO:0000256" key="4">
    <source>
        <dbReference type="ARBA" id="ARBA00022786"/>
    </source>
</evidence>
<dbReference type="Proteomes" id="UP001381693">
    <property type="component" value="Unassembled WGS sequence"/>
</dbReference>
<dbReference type="FunFam" id="3.10.110.10:FF:000060">
    <property type="entry name" value="Ubiquitin conjugating enzyme (UbcB)"/>
    <property type="match status" value="1"/>
</dbReference>
<dbReference type="Pfam" id="PF12937">
    <property type="entry name" value="F-box-like"/>
    <property type="match status" value="1"/>
</dbReference>
<dbReference type="InterPro" id="IPR000608">
    <property type="entry name" value="UBC"/>
</dbReference>
<organism evidence="9 10">
    <name type="scientific">Halocaridina rubra</name>
    <name type="common">Hawaiian red shrimp</name>
    <dbReference type="NCBI Taxonomy" id="373956"/>
    <lineage>
        <taxon>Eukaryota</taxon>
        <taxon>Metazoa</taxon>
        <taxon>Ecdysozoa</taxon>
        <taxon>Arthropoda</taxon>
        <taxon>Crustacea</taxon>
        <taxon>Multicrustacea</taxon>
        <taxon>Malacostraca</taxon>
        <taxon>Eumalacostraca</taxon>
        <taxon>Eucarida</taxon>
        <taxon>Decapoda</taxon>
        <taxon>Pleocyemata</taxon>
        <taxon>Caridea</taxon>
        <taxon>Atyoidea</taxon>
        <taxon>Atyidae</taxon>
        <taxon>Halocaridina</taxon>
    </lineage>
</organism>
<feature type="compositionally biased region" description="Basic and acidic residues" evidence="6">
    <location>
        <begin position="58"/>
        <end position="75"/>
    </location>
</feature>
<feature type="domain" description="UBC core" evidence="7">
    <location>
        <begin position="304"/>
        <end position="450"/>
    </location>
</feature>
<dbReference type="InterPro" id="IPR018298">
    <property type="entry name" value="Adrenodoxin_Fe-S_BS"/>
</dbReference>
<keyword evidence="5" id="KW-0067">ATP-binding</keyword>
<protein>
    <recommendedName>
        <fullName evidence="1">E2 ubiquitin-conjugating enzyme</fullName>
        <ecNumber evidence="1">2.3.2.23</ecNumber>
    </recommendedName>
</protein>
<feature type="region of interest" description="Disordered" evidence="6">
    <location>
        <begin position="469"/>
        <end position="495"/>
    </location>
</feature>
<dbReference type="PROSITE" id="PS50127">
    <property type="entry name" value="UBC_2"/>
    <property type="match status" value="1"/>
</dbReference>
<dbReference type="SUPFAM" id="SSF81383">
    <property type="entry name" value="F-box domain"/>
    <property type="match status" value="1"/>
</dbReference>
<evidence type="ECO:0000256" key="3">
    <source>
        <dbReference type="ARBA" id="ARBA00022741"/>
    </source>
</evidence>
<evidence type="ECO:0000259" key="7">
    <source>
        <dbReference type="PROSITE" id="PS50127"/>
    </source>
</evidence>
<dbReference type="GO" id="GO:0061631">
    <property type="term" value="F:ubiquitin conjugating enzyme activity"/>
    <property type="evidence" value="ECO:0007669"/>
    <property type="project" value="UniProtKB-EC"/>
</dbReference>
<proteinExistence type="predicted"/>
<sequence length="495" mass="55710">MESFRMEFSEIFKYKNEKCIYCNGYYGPCFGQPVCATCHALLYPDDASHQHNIGPYQEKTDDGDSGNEEPKEPSDFHQMQQQQQQNDPQQPTPQQQQQQLLPQPIVDGNLHANRAALVEDAGEVDFQEGAASMPGPEPPGDGTVAVVNNPIASMLVMSGRNNGLSTNMGNIATRSFLGSGGGVRETLQERINLLTCPRPPDNLDPSLIHRIPPEVLMFIFDLLDDMTLWSVYHVCQRWHNLVAMFVTEAKWKQYTKRRWPLFRPLYAKVPWQQVYTNLIESAPCQICLYQMLLPATPPANENSWRRNRLRNELRTLRSDPPEGIEASPLDEMSLHWQASIRGPASSPYEGGTFFLYIQIPPSYPLCPPIVRFITKIFHPNVSRHGDVGIDSIQHNWSLALTISKVLISIQSLLTDPYTKVCMEPDIGKLYENNKNLFERVARSWTHQHAMHDGLIPDSPSNMSALPTCGTAAQGETEDGMSSNGGRNEMDSCLLK</sequence>
<dbReference type="GO" id="GO:0005524">
    <property type="term" value="F:ATP binding"/>
    <property type="evidence" value="ECO:0007669"/>
    <property type="project" value="UniProtKB-KW"/>
</dbReference>